<evidence type="ECO:0008006" key="3">
    <source>
        <dbReference type="Google" id="ProtNLM"/>
    </source>
</evidence>
<feature type="chain" id="PRO_5031403165" description="DOMON domain-containing protein" evidence="1">
    <location>
        <begin position="21"/>
        <end position="376"/>
    </location>
</feature>
<proteinExistence type="predicted"/>
<name>A0A7S0TCU9_9EUKA</name>
<protein>
    <recommendedName>
        <fullName evidence="3">DOMON domain-containing protein</fullName>
    </recommendedName>
</protein>
<evidence type="ECO:0000313" key="2">
    <source>
        <dbReference type="EMBL" id="CAD8731966.1"/>
    </source>
</evidence>
<dbReference type="AlphaFoldDB" id="A0A7S0TCU9"/>
<accession>A0A7S0TCU9</accession>
<keyword evidence="1" id="KW-0732">Signal</keyword>
<evidence type="ECO:0000256" key="1">
    <source>
        <dbReference type="SAM" id="SignalP"/>
    </source>
</evidence>
<reference evidence="2" key="1">
    <citation type="submission" date="2021-01" db="EMBL/GenBank/DDBJ databases">
        <authorList>
            <person name="Corre E."/>
            <person name="Pelletier E."/>
            <person name="Niang G."/>
            <person name="Scheremetjew M."/>
            <person name="Finn R."/>
            <person name="Kale V."/>
            <person name="Holt S."/>
            <person name="Cochrane G."/>
            <person name="Meng A."/>
            <person name="Brown T."/>
            <person name="Cohen L."/>
        </authorList>
    </citation>
    <scope>NUCLEOTIDE SEQUENCE</scope>
</reference>
<dbReference type="EMBL" id="HBFI01001217">
    <property type="protein sequence ID" value="CAD8731966.1"/>
    <property type="molecule type" value="Transcribed_RNA"/>
</dbReference>
<organism evidence="2">
    <name type="scientific">Elphidium margaritaceum</name>
    <dbReference type="NCBI Taxonomy" id="933848"/>
    <lineage>
        <taxon>Eukaryota</taxon>
        <taxon>Sar</taxon>
        <taxon>Rhizaria</taxon>
        <taxon>Retaria</taxon>
        <taxon>Foraminifera</taxon>
        <taxon>Rotaliida</taxon>
        <taxon>Elphidiidae</taxon>
        <taxon>Elphidium</taxon>
    </lineage>
</organism>
<feature type="signal peptide" evidence="1">
    <location>
        <begin position="1"/>
        <end position="20"/>
    </location>
</feature>
<sequence>MNACIVLCLALTAFLANAVAQYETCVADTAIVTGGTPGVTVSIGRDEANEMVQITLVGPPDVWFGQAFDGLGMANNYGFIISDSGVSERRFASGYEAPTELATTSIVSSSIDATNDSTTVVIERPYSATDAFDFTPIFGTCAESTIEAIASIGQSPGFTSEHVSVGFGTLTSTCACTMFSTTEEDATTTEEAATTYETCVSDAEIVTGVSVSIGRDEENEMVQITLVGPSDTWFAGGFDGLVMANNYGFIISDSAVSERRFAAEYTPPTELATTSIVGTPETSIVGGDRTVVIERPYSATDAFDFAPILGTCEESTIEAIAAIGDSASFTTAHVVKGGETLTSTCTCTEPEDSGDNAAFVCVYVAALISMVFGLQM</sequence>
<gene>
    <name evidence="2" type="ORF">EMAR1385_LOCUS845</name>
</gene>